<dbReference type="EMBL" id="CACVAS010000058">
    <property type="protein sequence ID" value="CAA6812169.1"/>
    <property type="molecule type" value="Genomic_DNA"/>
</dbReference>
<evidence type="ECO:0000313" key="1">
    <source>
        <dbReference type="EMBL" id="CAA6812169.1"/>
    </source>
</evidence>
<organism evidence="1">
    <name type="scientific">uncultured Sulfurovum sp</name>
    <dbReference type="NCBI Taxonomy" id="269237"/>
    <lineage>
        <taxon>Bacteria</taxon>
        <taxon>Pseudomonadati</taxon>
        <taxon>Campylobacterota</taxon>
        <taxon>Epsilonproteobacteria</taxon>
        <taxon>Campylobacterales</taxon>
        <taxon>Sulfurovaceae</taxon>
        <taxon>Sulfurovum</taxon>
        <taxon>environmental samples</taxon>
    </lineage>
</organism>
<sequence>MPEIKRVKENYLVIQLEQLLTIKKELLHTKRICSYFSTNSDPYADIYQYNLQRVNIFLNKIEDIKTSALKIQNKEKVYQFLIEVARLQKLITAVLDGLKLLKDSIRQHGEEAFNQYIPKADLGRRYSSKAISTFIRSYMTEVLDCCDNDKNAKALIVWTFRNEFQSKEKINPRAIETPHYYYDLPYFIPNIFHELNHIASSIPNPSDDFLPYKKLNSNIETTFKMIEKEHQFSINNGLAEEITSDIFAYDLLGPSYLYSSFYSIMYSGMDNLFLETEDSTHYPLINLDINENSKQEEQDTFAHVIEIQLRMMILIQYALGDNSLNDVTQQNIRDLQCVMQNTFNTEDTSSSLLHSYKSRIETGDAIDNQNFNHFVNLIDRLNSSVESICENFTDHIIINFNSEINYKSIFMNIWQEKLQNSTMVFHRNSLREGILKQIFPIDTYSGFTYDPYELTFFKPRETVNIERKIDTYFKEHTGVKYKHGKDYSQYKSFGIYNNIAIRKKSKEIKRELVEDFLINSAQEDLQLYTYKVAMVKLSEGTNEVIAPKGLSAMFQIQLKNQGPNNIRKAYDCILDILKEQRGLCSYEIYKILGPNDYLINVSRSSLSTIFKLKNIFSKDNSLLFRRTFTTIYTNNTHFSNVDVDFVEVTKVRLRGDYDVSELSKIVIGDKPLSDYYKTLAYTTGAMDIEIEWKINIDITPIVEKINYIISDIQTDYKLIINS</sequence>
<gene>
    <name evidence="1" type="ORF">HELGO_WM256</name>
</gene>
<name>A0A6S6SUH1_9BACT</name>
<dbReference type="AlphaFoldDB" id="A0A6S6SUH1"/>
<proteinExistence type="predicted"/>
<protein>
    <submittedName>
        <fullName evidence="1">Uncharacterized protein</fullName>
    </submittedName>
</protein>
<reference evidence="1" key="1">
    <citation type="submission" date="2020-01" db="EMBL/GenBank/DDBJ databases">
        <authorList>
            <person name="Meier V. D."/>
            <person name="Meier V D."/>
        </authorList>
    </citation>
    <scope>NUCLEOTIDE SEQUENCE</scope>
    <source>
        <strain evidence="1">HLG_WM_MAG_01</strain>
    </source>
</reference>
<accession>A0A6S6SUH1</accession>